<organism evidence="2">
    <name type="scientific">marine metagenome</name>
    <dbReference type="NCBI Taxonomy" id="408172"/>
    <lineage>
        <taxon>unclassified sequences</taxon>
        <taxon>metagenomes</taxon>
        <taxon>ecological metagenomes</taxon>
    </lineage>
</organism>
<evidence type="ECO:0008006" key="3">
    <source>
        <dbReference type="Google" id="ProtNLM"/>
    </source>
</evidence>
<dbReference type="InterPro" id="IPR015421">
    <property type="entry name" value="PyrdxlP-dep_Trfase_major"/>
</dbReference>
<dbReference type="PANTHER" id="PTHR30244">
    <property type="entry name" value="TRANSAMINASE"/>
    <property type="match status" value="1"/>
</dbReference>
<keyword evidence="1" id="KW-0663">Pyridoxal phosphate</keyword>
<dbReference type="GO" id="GO:0030170">
    <property type="term" value="F:pyridoxal phosphate binding"/>
    <property type="evidence" value="ECO:0007669"/>
    <property type="project" value="TreeGrafter"/>
</dbReference>
<dbReference type="Gene3D" id="3.40.640.10">
    <property type="entry name" value="Type I PLP-dependent aspartate aminotransferase-like (Major domain)"/>
    <property type="match status" value="1"/>
</dbReference>
<dbReference type="InterPro" id="IPR000653">
    <property type="entry name" value="DegT/StrS_aminotransferase"/>
</dbReference>
<evidence type="ECO:0000256" key="1">
    <source>
        <dbReference type="ARBA" id="ARBA00022898"/>
    </source>
</evidence>
<name>A0A382W0H3_9ZZZZ</name>
<dbReference type="Pfam" id="PF01041">
    <property type="entry name" value="DegT_DnrJ_EryC1"/>
    <property type="match status" value="1"/>
</dbReference>
<evidence type="ECO:0000313" key="2">
    <source>
        <dbReference type="EMBL" id="SVD52174.1"/>
    </source>
</evidence>
<dbReference type="InterPro" id="IPR015424">
    <property type="entry name" value="PyrdxlP-dep_Trfase"/>
</dbReference>
<sequence length="142" mass="15201">MEKILVPYATFPQQVAKIKNELMSAVESVLKSGQYVLSEKGTQFEKEFSEYCEAKFSIGVANGTDALHLVLRCLDVGPGDEVITAPNSFIASAGAIGVLGAKPVFVDICPDLNLDPAQLEKAITPKTKAIIPVHLTGRPAKM</sequence>
<reference evidence="2" key="1">
    <citation type="submission" date="2018-05" db="EMBL/GenBank/DDBJ databases">
        <authorList>
            <person name="Lanie J.A."/>
            <person name="Ng W.-L."/>
            <person name="Kazmierczak K.M."/>
            <person name="Andrzejewski T.M."/>
            <person name="Davidsen T.M."/>
            <person name="Wayne K.J."/>
            <person name="Tettelin H."/>
            <person name="Glass J.I."/>
            <person name="Rusch D."/>
            <person name="Podicherti R."/>
            <person name="Tsui H.-C.T."/>
            <person name="Winkler M.E."/>
        </authorList>
    </citation>
    <scope>NUCLEOTIDE SEQUENCE</scope>
</reference>
<dbReference type="GO" id="GO:0008483">
    <property type="term" value="F:transaminase activity"/>
    <property type="evidence" value="ECO:0007669"/>
    <property type="project" value="TreeGrafter"/>
</dbReference>
<dbReference type="PANTHER" id="PTHR30244:SF36">
    <property type="entry name" value="3-OXO-GLUCOSE-6-PHOSPHATE:GLUTAMATE AMINOTRANSFERASE"/>
    <property type="match status" value="1"/>
</dbReference>
<dbReference type="EMBL" id="UINC01155999">
    <property type="protein sequence ID" value="SVD52174.1"/>
    <property type="molecule type" value="Genomic_DNA"/>
</dbReference>
<dbReference type="SUPFAM" id="SSF53383">
    <property type="entry name" value="PLP-dependent transferases"/>
    <property type="match status" value="1"/>
</dbReference>
<dbReference type="GO" id="GO:0000271">
    <property type="term" value="P:polysaccharide biosynthetic process"/>
    <property type="evidence" value="ECO:0007669"/>
    <property type="project" value="TreeGrafter"/>
</dbReference>
<dbReference type="AlphaFoldDB" id="A0A382W0H3"/>
<accession>A0A382W0H3</accession>
<proteinExistence type="predicted"/>
<protein>
    <recommendedName>
        <fullName evidence="3">Aminotransferase class I/classII domain-containing protein</fullName>
    </recommendedName>
</protein>
<feature type="non-terminal residue" evidence="2">
    <location>
        <position position="142"/>
    </location>
</feature>
<gene>
    <name evidence="2" type="ORF">METZ01_LOCUS405028</name>
</gene>